<name>A0A1I6CTJ8_9RHOB</name>
<dbReference type="Proteomes" id="UP000199302">
    <property type="component" value="Unassembled WGS sequence"/>
</dbReference>
<evidence type="ECO:0000313" key="2">
    <source>
        <dbReference type="EMBL" id="SFQ96520.1"/>
    </source>
</evidence>
<dbReference type="EMBL" id="FOYI01000001">
    <property type="protein sequence ID" value="SFQ96520.1"/>
    <property type="molecule type" value="Genomic_DNA"/>
</dbReference>
<accession>A0A1I6CTJ8</accession>
<protein>
    <recommendedName>
        <fullName evidence="1">DnaJ homologue subfamily C member 28 conserved domain-containing protein</fullName>
    </recommendedName>
</protein>
<sequence>MDHPLIDLITARIREAEAKGAFDDLPGAGKPLDRLHDPDAEILNRLTREAGAEHPFVALSREIAALRETLQDESDRTRRREIMAELSMLETRIAMVRRSGT</sequence>
<feature type="domain" description="DnaJ homologue subfamily C member 28 conserved" evidence="1">
    <location>
        <begin position="11"/>
        <end position="70"/>
    </location>
</feature>
<dbReference type="InterPro" id="IPR018961">
    <property type="entry name" value="DnaJ_homolog_subfam-C_membr-28"/>
</dbReference>
<dbReference type="Pfam" id="PF09350">
    <property type="entry name" value="DJC28_CD"/>
    <property type="match status" value="1"/>
</dbReference>
<evidence type="ECO:0000313" key="3">
    <source>
        <dbReference type="Proteomes" id="UP000199302"/>
    </source>
</evidence>
<keyword evidence="3" id="KW-1185">Reference proteome</keyword>
<evidence type="ECO:0000259" key="1">
    <source>
        <dbReference type="Pfam" id="PF09350"/>
    </source>
</evidence>
<dbReference type="AlphaFoldDB" id="A0A1I6CTJ8"/>
<organism evidence="2 3">
    <name type="scientific">Poseidonocella sedimentorum</name>
    <dbReference type="NCBI Taxonomy" id="871652"/>
    <lineage>
        <taxon>Bacteria</taxon>
        <taxon>Pseudomonadati</taxon>
        <taxon>Pseudomonadota</taxon>
        <taxon>Alphaproteobacteria</taxon>
        <taxon>Rhodobacterales</taxon>
        <taxon>Roseobacteraceae</taxon>
        <taxon>Poseidonocella</taxon>
    </lineage>
</organism>
<dbReference type="OrthoDB" id="9798476at2"/>
<proteinExistence type="predicted"/>
<dbReference type="RefSeq" id="WP_092075972.1">
    <property type="nucleotide sequence ID" value="NZ_FOYI01000001.1"/>
</dbReference>
<gene>
    <name evidence="2" type="ORF">SAMN04515673_101348</name>
</gene>
<dbReference type="STRING" id="871652.SAMN04515673_101348"/>
<reference evidence="2 3" key="1">
    <citation type="submission" date="2016-10" db="EMBL/GenBank/DDBJ databases">
        <authorList>
            <person name="de Groot N.N."/>
        </authorList>
    </citation>
    <scope>NUCLEOTIDE SEQUENCE [LARGE SCALE GENOMIC DNA]</scope>
    <source>
        <strain evidence="3">KMM 9023,NRIC 0796,JCM 17311,KCTC 23692</strain>
    </source>
</reference>